<evidence type="ECO:0000313" key="3">
    <source>
        <dbReference type="EMBL" id="KAK3102795.1"/>
    </source>
</evidence>
<dbReference type="Proteomes" id="UP001186944">
    <property type="component" value="Unassembled WGS sequence"/>
</dbReference>
<sequence>MLFQPIILPTDPCAAGISYLPNPERRSDNCEYKQDQKCDDLISSTWYKTEEPMLDYCPGISCCGALYPIWLNGQNGSCLDPTTTATPSATTQSMNLDTQTPKMKQDRCRCVTTEISVAISIATMLFGAAMMFVVCKIIQHRNSTNQVTDDISLDENERKRGISNVPNGKKIHCVDQPPEYREKEGQVTRFTYKPDEE</sequence>
<keyword evidence="2" id="KW-1133">Transmembrane helix</keyword>
<comment type="caution">
    <text evidence="3">The sequence shown here is derived from an EMBL/GenBank/DDBJ whole genome shotgun (WGS) entry which is preliminary data.</text>
</comment>
<keyword evidence="2" id="KW-0812">Transmembrane</keyword>
<organism evidence="3 4">
    <name type="scientific">Pinctada imbricata</name>
    <name type="common">Atlantic pearl-oyster</name>
    <name type="synonym">Pinctada martensii</name>
    <dbReference type="NCBI Taxonomy" id="66713"/>
    <lineage>
        <taxon>Eukaryota</taxon>
        <taxon>Metazoa</taxon>
        <taxon>Spiralia</taxon>
        <taxon>Lophotrochozoa</taxon>
        <taxon>Mollusca</taxon>
        <taxon>Bivalvia</taxon>
        <taxon>Autobranchia</taxon>
        <taxon>Pteriomorphia</taxon>
        <taxon>Pterioida</taxon>
        <taxon>Pterioidea</taxon>
        <taxon>Pteriidae</taxon>
        <taxon>Pinctada</taxon>
    </lineage>
</organism>
<proteinExistence type="predicted"/>
<reference evidence="3" key="1">
    <citation type="submission" date="2019-08" db="EMBL/GenBank/DDBJ databases">
        <title>The improved chromosome-level genome for the pearl oyster Pinctada fucata martensii using PacBio sequencing and Hi-C.</title>
        <authorList>
            <person name="Zheng Z."/>
        </authorList>
    </citation>
    <scope>NUCLEOTIDE SEQUENCE</scope>
    <source>
        <strain evidence="3">ZZ-2019</strain>
        <tissue evidence="3">Adductor muscle</tissue>
    </source>
</reference>
<name>A0AA89BZW5_PINIB</name>
<evidence type="ECO:0000256" key="1">
    <source>
        <dbReference type="SAM" id="MobiDB-lite"/>
    </source>
</evidence>
<protein>
    <submittedName>
        <fullName evidence="3">Uncharacterized protein</fullName>
    </submittedName>
</protein>
<gene>
    <name evidence="3" type="ORF">FSP39_013969</name>
</gene>
<evidence type="ECO:0000313" key="4">
    <source>
        <dbReference type="Proteomes" id="UP001186944"/>
    </source>
</evidence>
<feature type="region of interest" description="Disordered" evidence="1">
    <location>
        <begin position="158"/>
        <end position="179"/>
    </location>
</feature>
<dbReference type="EMBL" id="VSWD01000005">
    <property type="protein sequence ID" value="KAK3102795.1"/>
    <property type="molecule type" value="Genomic_DNA"/>
</dbReference>
<feature type="transmembrane region" description="Helical" evidence="2">
    <location>
        <begin position="115"/>
        <end position="135"/>
    </location>
</feature>
<accession>A0AA89BZW5</accession>
<dbReference type="AlphaFoldDB" id="A0AA89BZW5"/>
<keyword evidence="2" id="KW-0472">Membrane</keyword>
<evidence type="ECO:0000256" key="2">
    <source>
        <dbReference type="SAM" id="Phobius"/>
    </source>
</evidence>
<keyword evidence="4" id="KW-1185">Reference proteome</keyword>